<reference evidence="2 3" key="1">
    <citation type="submission" date="2011-02" db="EMBL/GenBank/DDBJ databases">
        <title>The Genome Sequence of Mortierella verticillata NRRL 6337.</title>
        <authorList>
            <consortium name="The Broad Institute Genome Sequencing Platform"/>
            <person name="Russ C."/>
            <person name="Cuomo C."/>
            <person name="Burger G."/>
            <person name="Gray M.W."/>
            <person name="Holland P.W.H."/>
            <person name="King N."/>
            <person name="Lang F.B.F."/>
            <person name="Roger A.J."/>
            <person name="Ruiz-Trillo I."/>
            <person name="Young S.K."/>
            <person name="Zeng Q."/>
            <person name="Gargeya S."/>
            <person name="Alvarado L."/>
            <person name="Berlin A."/>
            <person name="Chapman S.B."/>
            <person name="Chen Z."/>
            <person name="Freedman E."/>
            <person name="Gellesch M."/>
            <person name="Goldberg J."/>
            <person name="Griggs A."/>
            <person name="Gujja S."/>
            <person name="Heilman E."/>
            <person name="Heiman D."/>
            <person name="Howarth C."/>
            <person name="Mehta T."/>
            <person name="Neiman D."/>
            <person name="Pearson M."/>
            <person name="Roberts A."/>
            <person name="Saif S."/>
            <person name="Shea T."/>
            <person name="Shenoy N."/>
            <person name="Sisk P."/>
            <person name="Stolte C."/>
            <person name="Sykes S."/>
            <person name="White J."/>
            <person name="Yandava C."/>
            <person name="Haas B."/>
            <person name="Nusbaum C."/>
            <person name="Birren B."/>
        </authorList>
    </citation>
    <scope>NUCLEOTIDE SEQUENCE [LARGE SCALE GENOMIC DNA]</scope>
    <source>
        <strain evidence="2 3">NRRL 6337</strain>
    </source>
</reference>
<organism evidence="2 3">
    <name type="scientific">Podila verticillata NRRL 6337</name>
    <dbReference type="NCBI Taxonomy" id="1069443"/>
    <lineage>
        <taxon>Eukaryota</taxon>
        <taxon>Fungi</taxon>
        <taxon>Fungi incertae sedis</taxon>
        <taxon>Mucoromycota</taxon>
        <taxon>Mortierellomycotina</taxon>
        <taxon>Mortierellomycetes</taxon>
        <taxon>Mortierellales</taxon>
        <taxon>Mortierellaceae</taxon>
        <taxon>Podila</taxon>
    </lineage>
</organism>
<gene>
    <name evidence="2" type="ORF">MVEG_11328</name>
</gene>
<sequence>MVTHENHAITSQETSTVVHENNAITPQETSTVVHENNAITPQETSIVIHENHAIASQETSVDRTQQFVFGAGVRKPFTVSPPIPQQPDSDAQIVFGTKVQLTLIEDLINKGRFNMDEFLKVQEMSLKRKLVSVDKLETTIALQNQNLEELRTFANKATAVSQQTADASKRIRILAQEAQRLGEATARELEAHRDIIQALPMIKYESSPPLLSASLSIAGAVQNEGEDRHELNHATLTPTPLGHGSILEASESEANDDPSRLSVEVPPPHSGS</sequence>
<proteinExistence type="predicted"/>
<protein>
    <submittedName>
        <fullName evidence="2">Uncharacterized protein</fullName>
    </submittedName>
</protein>
<keyword evidence="3" id="KW-1185">Reference proteome</keyword>
<evidence type="ECO:0000313" key="3">
    <source>
        <dbReference type="Proteomes" id="UP000243308"/>
    </source>
</evidence>
<evidence type="ECO:0000256" key="1">
    <source>
        <dbReference type="SAM" id="MobiDB-lite"/>
    </source>
</evidence>
<dbReference type="Proteomes" id="UP000243308">
    <property type="component" value="Unassembled WGS sequence"/>
</dbReference>
<evidence type="ECO:0000313" key="2">
    <source>
        <dbReference type="EMBL" id="KFH62802.1"/>
    </source>
</evidence>
<feature type="region of interest" description="Disordered" evidence="1">
    <location>
        <begin position="233"/>
        <end position="272"/>
    </location>
</feature>
<dbReference type="AlphaFoldDB" id="A0A086TLH5"/>
<name>A0A086TLH5_9FUNG</name>
<accession>A0A086TLH5</accession>
<dbReference type="EMBL" id="KN042430">
    <property type="protein sequence ID" value="KFH62802.1"/>
    <property type="molecule type" value="Genomic_DNA"/>
</dbReference>